<reference evidence="4" key="2">
    <citation type="submission" date="2015-01" db="EMBL/GenBank/DDBJ databases">
        <title>Evolutionary Origins and Diversification of the Mycorrhizal Mutualists.</title>
        <authorList>
            <consortium name="DOE Joint Genome Institute"/>
            <consortium name="Mycorrhizal Genomics Consortium"/>
            <person name="Kohler A."/>
            <person name="Kuo A."/>
            <person name="Nagy L.G."/>
            <person name="Floudas D."/>
            <person name="Copeland A."/>
            <person name="Barry K.W."/>
            <person name="Cichocki N."/>
            <person name="Veneault-Fourrey C."/>
            <person name="LaButti K."/>
            <person name="Lindquist E.A."/>
            <person name="Lipzen A."/>
            <person name="Lundell T."/>
            <person name="Morin E."/>
            <person name="Murat C."/>
            <person name="Riley R."/>
            <person name="Ohm R."/>
            <person name="Sun H."/>
            <person name="Tunlid A."/>
            <person name="Henrissat B."/>
            <person name="Grigoriev I.V."/>
            <person name="Hibbett D.S."/>
            <person name="Martin F."/>
        </authorList>
    </citation>
    <scope>NUCLEOTIDE SEQUENCE [LARGE SCALE GENOMIC DNA]</scope>
    <source>
        <strain evidence="4">Ve08.2h10</strain>
    </source>
</reference>
<keyword evidence="4" id="KW-1185">Reference proteome</keyword>
<evidence type="ECO:0000259" key="2">
    <source>
        <dbReference type="Pfam" id="PF12572"/>
    </source>
</evidence>
<protein>
    <recommendedName>
        <fullName evidence="2">DUF3752 domain-containing protein</fullName>
    </recommendedName>
</protein>
<dbReference type="Pfam" id="PF12572">
    <property type="entry name" value="DUF3752"/>
    <property type="match status" value="1"/>
</dbReference>
<gene>
    <name evidence="3" type="ORF">PAXRUDRAFT_835592</name>
</gene>
<dbReference type="EMBL" id="KN827954">
    <property type="protein sequence ID" value="KIK75655.1"/>
    <property type="molecule type" value="Genomic_DNA"/>
</dbReference>
<reference evidence="3 4" key="1">
    <citation type="submission" date="2014-04" db="EMBL/GenBank/DDBJ databases">
        <authorList>
            <consortium name="DOE Joint Genome Institute"/>
            <person name="Kuo A."/>
            <person name="Kohler A."/>
            <person name="Jargeat P."/>
            <person name="Nagy L.G."/>
            <person name="Floudas D."/>
            <person name="Copeland A."/>
            <person name="Barry K.W."/>
            <person name="Cichocki N."/>
            <person name="Veneault-Fourrey C."/>
            <person name="LaButti K."/>
            <person name="Lindquist E.A."/>
            <person name="Lipzen A."/>
            <person name="Lundell T."/>
            <person name="Morin E."/>
            <person name="Murat C."/>
            <person name="Sun H."/>
            <person name="Tunlid A."/>
            <person name="Henrissat B."/>
            <person name="Grigoriev I.V."/>
            <person name="Hibbett D.S."/>
            <person name="Martin F."/>
            <person name="Nordberg H.P."/>
            <person name="Cantor M.N."/>
            <person name="Hua S.X."/>
        </authorList>
    </citation>
    <scope>NUCLEOTIDE SEQUENCE [LARGE SCALE GENOMIC DNA]</scope>
    <source>
        <strain evidence="3 4">Ve08.2h10</strain>
    </source>
</reference>
<evidence type="ECO:0000313" key="3">
    <source>
        <dbReference type="EMBL" id="KIK75655.1"/>
    </source>
</evidence>
<evidence type="ECO:0000256" key="1">
    <source>
        <dbReference type="SAM" id="MobiDB-lite"/>
    </source>
</evidence>
<dbReference type="Proteomes" id="UP000054538">
    <property type="component" value="Unassembled WGS sequence"/>
</dbReference>
<dbReference type="OrthoDB" id="73491at2759"/>
<sequence length="80" mass="9281">MQQRKARGAALVDAHHKRESHKRKDEDGPLPGVWDHSRDMSLGGRLMDDRQRQKMLRDAKGLGDRFQLGGRFLVLYTRLI</sequence>
<name>A0A0D0DDX6_9AGAM</name>
<dbReference type="HOGENOM" id="CLU_2590457_0_0_1"/>
<proteinExistence type="predicted"/>
<feature type="domain" description="DUF3752" evidence="2">
    <location>
        <begin position="3"/>
        <end position="67"/>
    </location>
</feature>
<dbReference type="InParanoid" id="A0A0D0DDX6"/>
<evidence type="ECO:0000313" key="4">
    <source>
        <dbReference type="Proteomes" id="UP000054538"/>
    </source>
</evidence>
<feature type="region of interest" description="Disordered" evidence="1">
    <location>
        <begin position="1"/>
        <end position="42"/>
    </location>
</feature>
<dbReference type="InterPro" id="IPR022226">
    <property type="entry name" value="DUF3752"/>
</dbReference>
<organism evidence="3 4">
    <name type="scientific">Paxillus rubicundulus Ve08.2h10</name>
    <dbReference type="NCBI Taxonomy" id="930991"/>
    <lineage>
        <taxon>Eukaryota</taxon>
        <taxon>Fungi</taxon>
        <taxon>Dikarya</taxon>
        <taxon>Basidiomycota</taxon>
        <taxon>Agaricomycotina</taxon>
        <taxon>Agaricomycetes</taxon>
        <taxon>Agaricomycetidae</taxon>
        <taxon>Boletales</taxon>
        <taxon>Paxilineae</taxon>
        <taxon>Paxillaceae</taxon>
        <taxon>Paxillus</taxon>
    </lineage>
</organism>
<accession>A0A0D0DDX6</accession>
<dbReference type="AlphaFoldDB" id="A0A0D0DDX6"/>